<dbReference type="Proteomes" id="UP000693970">
    <property type="component" value="Unassembled WGS sequence"/>
</dbReference>
<feature type="compositionally biased region" description="Low complexity" evidence="1">
    <location>
        <begin position="92"/>
        <end position="102"/>
    </location>
</feature>
<feature type="region of interest" description="Disordered" evidence="1">
    <location>
        <begin position="1"/>
        <end position="54"/>
    </location>
</feature>
<dbReference type="OrthoDB" id="54539at2759"/>
<protein>
    <submittedName>
        <fullName evidence="2">Uncharacterized protein</fullName>
    </submittedName>
</protein>
<feature type="region of interest" description="Disordered" evidence="1">
    <location>
        <begin position="329"/>
        <end position="439"/>
    </location>
</feature>
<sequence>MFPPTYDDDDDDDEAFSVASDIGSEGGIGRAAKAGHKQPVEQPSPAPAVVQGGDDDFFQVSHVASIEVKKVASKPPTSVLHRNHSQPRKTDSSSGGSFPSTGSHEEEEEDEKMSSEQETPDSEIDDDSIDNSLAEDRNIIIDKSPYEADFDAEKGEKVFDEMKEVLLEDERGGPKPKAVELFGITNASCLIRVHSLIEKSGMVWGEEWVNGNFRGNMLGKIPADLLLLCLVPNRFVKADPILLSKLCRGTDLHNIVNMAIDEWDLERDYKVVHATTKNYSFTSKGRDCFKCAIFVARLYCCCKHSGVSTPSDRLMTKAKGCLSIMQNHLPKPKSSAKNKKATTKASEPISPPVSVPAAKDSASEKPQSGNKKRCRPQRSCKSPEQTLSTVPLTAKSSKKRRDDNDLDDDVKVVPVQSTASRSRRPIKTRSSSGADPSTRTMQQLISRFEEQYEEMGQRYHEMGNILEQMKEAAASSRERTEEEIRADLLEEVQRNILKSLPKK</sequence>
<feature type="compositionally biased region" description="Acidic residues" evidence="1">
    <location>
        <begin position="118"/>
        <end position="129"/>
    </location>
</feature>
<proteinExistence type="predicted"/>
<reference evidence="2" key="1">
    <citation type="journal article" date="2021" name="Sci. Rep.">
        <title>Diploid genomic architecture of Nitzschia inconspicua, an elite biomass production diatom.</title>
        <authorList>
            <person name="Oliver A."/>
            <person name="Podell S."/>
            <person name="Pinowska A."/>
            <person name="Traller J.C."/>
            <person name="Smith S.R."/>
            <person name="McClure R."/>
            <person name="Beliaev A."/>
            <person name="Bohutskyi P."/>
            <person name="Hill E.A."/>
            <person name="Rabines A."/>
            <person name="Zheng H."/>
            <person name="Allen L.Z."/>
            <person name="Kuo A."/>
            <person name="Grigoriev I.V."/>
            <person name="Allen A.E."/>
            <person name="Hazlebeck D."/>
            <person name="Allen E.E."/>
        </authorList>
    </citation>
    <scope>NUCLEOTIDE SEQUENCE</scope>
    <source>
        <strain evidence="2">Hildebrandi</strain>
    </source>
</reference>
<name>A0A9K3LQB9_9STRA</name>
<feature type="compositionally biased region" description="Acidic residues" evidence="1">
    <location>
        <begin position="1"/>
        <end position="15"/>
    </location>
</feature>
<accession>A0A9K3LQB9</accession>
<comment type="caution">
    <text evidence="2">The sequence shown here is derived from an EMBL/GenBank/DDBJ whole genome shotgun (WGS) entry which is preliminary data.</text>
</comment>
<gene>
    <name evidence="2" type="ORF">IV203_037883</name>
</gene>
<feature type="compositionally biased region" description="Polar residues" evidence="1">
    <location>
        <begin position="428"/>
        <end position="439"/>
    </location>
</feature>
<evidence type="ECO:0000256" key="1">
    <source>
        <dbReference type="SAM" id="MobiDB-lite"/>
    </source>
</evidence>
<dbReference type="AlphaFoldDB" id="A0A9K3LQB9"/>
<keyword evidence="3" id="KW-1185">Reference proteome</keyword>
<evidence type="ECO:0000313" key="3">
    <source>
        <dbReference type="Proteomes" id="UP000693970"/>
    </source>
</evidence>
<feature type="compositionally biased region" description="Polar residues" evidence="1">
    <location>
        <begin position="379"/>
        <end position="391"/>
    </location>
</feature>
<dbReference type="EMBL" id="JAGRRH010000009">
    <property type="protein sequence ID" value="KAG7364681.1"/>
    <property type="molecule type" value="Genomic_DNA"/>
</dbReference>
<feature type="region of interest" description="Disordered" evidence="1">
    <location>
        <begin position="68"/>
        <end position="133"/>
    </location>
</feature>
<feature type="compositionally biased region" description="Basic residues" evidence="1">
    <location>
        <begin position="330"/>
        <end position="342"/>
    </location>
</feature>
<organism evidence="2 3">
    <name type="scientific">Nitzschia inconspicua</name>
    <dbReference type="NCBI Taxonomy" id="303405"/>
    <lineage>
        <taxon>Eukaryota</taxon>
        <taxon>Sar</taxon>
        <taxon>Stramenopiles</taxon>
        <taxon>Ochrophyta</taxon>
        <taxon>Bacillariophyta</taxon>
        <taxon>Bacillariophyceae</taxon>
        <taxon>Bacillariophycidae</taxon>
        <taxon>Bacillariales</taxon>
        <taxon>Bacillariaceae</taxon>
        <taxon>Nitzschia</taxon>
    </lineage>
</organism>
<evidence type="ECO:0000313" key="2">
    <source>
        <dbReference type="EMBL" id="KAG7364681.1"/>
    </source>
</evidence>
<reference evidence="2" key="2">
    <citation type="submission" date="2021-04" db="EMBL/GenBank/DDBJ databases">
        <authorList>
            <person name="Podell S."/>
        </authorList>
    </citation>
    <scope>NUCLEOTIDE SEQUENCE</scope>
    <source>
        <strain evidence="2">Hildebrandi</strain>
    </source>
</reference>